<evidence type="ECO:0000313" key="2">
    <source>
        <dbReference type="Proteomes" id="UP000593566"/>
    </source>
</evidence>
<name>A0A8H6C838_9LECA</name>
<protein>
    <submittedName>
        <fullName evidence="1">Uncharacterized protein</fullName>
    </submittedName>
</protein>
<dbReference type="EMBL" id="JACCJB010000022">
    <property type="protein sequence ID" value="KAF6218700.1"/>
    <property type="molecule type" value="Genomic_DNA"/>
</dbReference>
<evidence type="ECO:0000313" key="1">
    <source>
        <dbReference type="EMBL" id="KAF6218700.1"/>
    </source>
</evidence>
<reference evidence="1 2" key="1">
    <citation type="journal article" date="2020" name="Genomics">
        <title>Complete, high-quality genomes from long-read metagenomic sequencing of two wolf lichen thalli reveals enigmatic genome architecture.</title>
        <authorList>
            <person name="McKenzie S.K."/>
            <person name="Walston R.F."/>
            <person name="Allen J.L."/>
        </authorList>
    </citation>
    <scope>NUCLEOTIDE SEQUENCE [LARGE SCALE GENOMIC DNA]</scope>
    <source>
        <strain evidence="1">WasteWater1</strain>
    </source>
</reference>
<keyword evidence="2" id="KW-1185">Reference proteome</keyword>
<dbReference type="Proteomes" id="UP000593566">
    <property type="component" value="Unassembled WGS sequence"/>
</dbReference>
<dbReference type="GeneID" id="59334456"/>
<accession>A0A8H6C838</accession>
<proteinExistence type="predicted"/>
<dbReference type="RefSeq" id="XP_037148135.1">
    <property type="nucleotide sequence ID" value="XM_037296954.1"/>
</dbReference>
<sequence>MKLNTNQQFSRITSAANQFPIILEMPDQTKNPEGTGPITDAKVTTQTRLLDGLARPYLITATTPISFDDDTVSGDNKLDSNARTCAMADEYDIAFLKTLSECMLQAQLDGLTGDDMPRFLQAVRTIDTTTPGSDPGLRDLDV</sequence>
<organism evidence="1 2">
    <name type="scientific">Letharia lupina</name>
    <dbReference type="NCBI Taxonomy" id="560253"/>
    <lineage>
        <taxon>Eukaryota</taxon>
        <taxon>Fungi</taxon>
        <taxon>Dikarya</taxon>
        <taxon>Ascomycota</taxon>
        <taxon>Pezizomycotina</taxon>
        <taxon>Lecanoromycetes</taxon>
        <taxon>OSLEUM clade</taxon>
        <taxon>Lecanoromycetidae</taxon>
        <taxon>Lecanorales</taxon>
        <taxon>Lecanorineae</taxon>
        <taxon>Parmeliaceae</taxon>
        <taxon>Letharia</taxon>
    </lineage>
</organism>
<dbReference type="AlphaFoldDB" id="A0A8H6C838"/>
<gene>
    <name evidence="1" type="ORF">HO133_006051</name>
</gene>
<comment type="caution">
    <text evidence="1">The sequence shown here is derived from an EMBL/GenBank/DDBJ whole genome shotgun (WGS) entry which is preliminary data.</text>
</comment>